<reference evidence="1 2" key="1">
    <citation type="journal article" date="2018" name="Arch. Microbiol.">
        <title>Hymenobacter segetis sp. nov., isolated from soil.</title>
        <authorList>
            <person name="Ten L.N."/>
            <person name="Lim S.J."/>
            <person name="Kim B.O."/>
            <person name="Kang I.K."/>
            <person name="Jung H.Y."/>
        </authorList>
    </citation>
    <scope>NUCLEOTIDE SEQUENCE [LARGE SCALE GENOMIC DNA]</scope>
    <source>
        <strain evidence="1 2">S7-3-11</strain>
    </source>
</reference>
<name>A0ABU9M189_9BACT</name>
<dbReference type="RefSeq" id="WP_342301461.1">
    <property type="nucleotide sequence ID" value="NZ_JBCEVZ010000099.1"/>
</dbReference>
<organism evidence="1 2">
    <name type="scientific">Hymenobacter segetis</name>
    <dbReference type="NCBI Taxonomy" id="2025509"/>
    <lineage>
        <taxon>Bacteria</taxon>
        <taxon>Pseudomonadati</taxon>
        <taxon>Bacteroidota</taxon>
        <taxon>Cytophagia</taxon>
        <taxon>Cytophagales</taxon>
        <taxon>Hymenobacteraceae</taxon>
        <taxon>Hymenobacter</taxon>
    </lineage>
</organism>
<protein>
    <recommendedName>
        <fullName evidence="3">TonB C-terminal domain-containing protein</fullName>
    </recommendedName>
</protein>
<dbReference type="EMBL" id="JBCEVZ010000099">
    <property type="protein sequence ID" value="MEL5996812.1"/>
    <property type="molecule type" value="Genomic_DNA"/>
</dbReference>
<gene>
    <name evidence="1" type="ORF">AAFH49_21560</name>
</gene>
<evidence type="ECO:0000313" key="2">
    <source>
        <dbReference type="Proteomes" id="UP001479606"/>
    </source>
</evidence>
<accession>A0ABU9M189</accession>
<dbReference type="Proteomes" id="UP001479606">
    <property type="component" value="Unassembled WGS sequence"/>
</dbReference>
<evidence type="ECO:0008006" key="3">
    <source>
        <dbReference type="Google" id="ProtNLM"/>
    </source>
</evidence>
<keyword evidence="2" id="KW-1185">Reference proteome</keyword>
<sequence>MMLGGCALLAAGPARAQYAAPGFPMLPQGRLPVVKAPAKLQSPILPRFWHEADPGKLAAGRTEFFAFVSEHAKFPDGAKPTAAQPRAPLPTGRLLVRVLVRPDGSVRQPPRVMRRELALPESAYPPSAIQALDAEALRVLGALRFVRSKSAQDSLIVPMRFIEQ</sequence>
<proteinExistence type="predicted"/>
<comment type="caution">
    <text evidence="1">The sequence shown here is derived from an EMBL/GenBank/DDBJ whole genome shotgun (WGS) entry which is preliminary data.</text>
</comment>
<evidence type="ECO:0000313" key="1">
    <source>
        <dbReference type="EMBL" id="MEL5996812.1"/>
    </source>
</evidence>